<protein>
    <submittedName>
        <fullName evidence="2">Glycosyl transferase family 2</fullName>
    </submittedName>
</protein>
<dbReference type="PANTHER" id="PTHR43685:SF2">
    <property type="entry name" value="GLYCOSYLTRANSFERASE 2-LIKE DOMAIN-CONTAINING PROTEIN"/>
    <property type="match status" value="1"/>
</dbReference>
<keyword evidence="3" id="KW-1185">Reference proteome</keyword>
<organism evidence="2 3">
    <name type="scientific">Paenibacillus solani</name>
    <dbReference type="NCBI Taxonomy" id="1705565"/>
    <lineage>
        <taxon>Bacteria</taxon>
        <taxon>Bacillati</taxon>
        <taxon>Bacillota</taxon>
        <taxon>Bacilli</taxon>
        <taxon>Bacillales</taxon>
        <taxon>Paenibacillaceae</taxon>
        <taxon>Paenibacillus</taxon>
    </lineage>
</organism>
<sequence length="390" mass="45047">MTSYAILRTQPFGYRVTDAAAYREQVLLEVSHIEREWVLWNCNRLFTHIGARISMTMPEPIPDHIVCVCMNGVPLYWRTSWLLPILALWNDRLPAARFLPYDLLPADPNLILHINSTPDHSNQHELNYIRPILSVSRSRETTDGSNSMLPCNIELPPQPALSILMSIHNMKDTVGWSIRSVLAQSMDNWELLIGDDASDDESLEEVCAYGDSRIRILSQPRNRGKAIMMNRLLSEARGRYILELDGDDWLAPDASALLTKALDTNPDRALATGWYGWWERTRQYGPLWRRDMDSGKLFFEYSSSVKLSKDRGQPIIPRMYRKSSLITIGGWRNREDHLGRVFEDIDVTTRLLKHSSPVSVDTVLYHRVIHGSSISQRNRNLFDVWYRHFN</sequence>
<evidence type="ECO:0000259" key="1">
    <source>
        <dbReference type="Pfam" id="PF00535"/>
    </source>
</evidence>
<dbReference type="Pfam" id="PF00535">
    <property type="entry name" value="Glycos_transf_2"/>
    <property type="match status" value="1"/>
</dbReference>
<accession>A0A0M1P6C6</accession>
<evidence type="ECO:0000313" key="3">
    <source>
        <dbReference type="Proteomes" id="UP000036932"/>
    </source>
</evidence>
<dbReference type="RefSeq" id="WP_054402981.1">
    <property type="nucleotide sequence ID" value="NZ_LIUT01000001.1"/>
</dbReference>
<dbReference type="InterPro" id="IPR029044">
    <property type="entry name" value="Nucleotide-diphossugar_trans"/>
</dbReference>
<name>A0A0M1P6C6_9BACL</name>
<dbReference type="OrthoDB" id="396512at2"/>
<dbReference type="GO" id="GO:0016740">
    <property type="term" value="F:transferase activity"/>
    <property type="evidence" value="ECO:0007669"/>
    <property type="project" value="UniProtKB-KW"/>
</dbReference>
<comment type="caution">
    <text evidence="2">The sequence shown here is derived from an EMBL/GenBank/DDBJ whole genome shotgun (WGS) entry which is preliminary data.</text>
</comment>
<feature type="domain" description="Glycosyltransferase 2-like" evidence="1">
    <location>
        <begin position="162"/>
        <end position="325"/>
    </location>
</feature>
<dbReference type="Gene3D" id="3.90.550.10">
    <property type="entry name" value="Spore Coat Polysaccharide Biosynthesis Protein SpsA, Chain A"/>
    <property type="match status" value="1"/>
</dbReference>
<dbReference type="CDD" id="cd00761">
    <property type="entry name" value="Glyco_tranf_GTA_type"/>
    <property type="match status" value="1"/>
</dbReference>
<dbReference type="EMBL" id="LIUT01000001">
    <property type="protein sequence ID" value="KOR90041.1"/>
    <property type="molecule type" value="Genomic_DNA"/>
</dbReference>
<dbReference type="Proteomes" id="UP000036932">
    <property type="component" value="Unassembled WGS sequence"/>
</dbReference>
<proteinExistence type="predicted"/>
<evidence type="ECO:0000313" key="2">
    <source>
        <dbReference type="EMBL" id="KOR90041.1"/>
    </source>
</evidence>
<keyword evidence="2" id="KW-0808">Transferase</keyword>
<dbReference type="InterPro" id="IPR001173">
    <property type="entry name" value="Glyco_trans_2-like"/>
</dbReference>
<dbReference type="InterPro" id="IPR050834">
    <property type="entry name" value="Glycosyltransf_2"/>
</dbReference>
<dbReference type="SUPFAM" id="SSF53448">
    <property type="entry name" value="Nucleotide-diphospho-sugar transferases"/>
    <property type="match status" value="1"/>
</dbReference>
<gene>
    <name evidence="2" type="ORF">AM231_13450</name>
</gene>
<reference evidence="3" key="1">
    <citation type="submission" date="2015-08" db="EMBL/GenBank/DDBJ databases">
        <title>Genome sequencing project for genomic taxonomy and phylogenomics of Bacillus-like bacteria.</title>
        <authorList>
            <person name="Liu B."/>
            <person name="Wang J."/>
            <person name="Zhu Y."/>
            <person name="Liu G."/>
            <person name="Chen Q."/>
            <person name="Chen Z."/>
            <person name="Lan J."/>
            <person name="Che J."/>
            <person name="Ge C."/>
            <person name="Shi H."/>
            <person name="Pan Z."/>
            <person name="Liu X."/>
        </authorList>
    </citation>
    <scope>NUCLEOTIDE SEQUENCE [LARGE SCALE GENOMIC DNA]</scope>
    <source>
        <strain evidence="3">FJAT-22460</strain>
    </source>
</reference>
<dbReference type="PANTHER" id="PTHR43685">
    <property type="entry name" value="GLYCOSYLTRANSFERASE"/>
    <property type="match status" value="1"/>
</dbReference>
<dbReference type="AlphaFoldDB" id="A0A0M1P6C6"/>
<dbReference type="PATRIC" id="fig|1705565.3.peg.4720"/>